<proteinExistence type="predicted"/>
<dbReference type="EMBL" id="PQ072212">
    <property type="protein sequence ID" value="XDG19130.1"/>
    <property type="molecule type" value="Genomic_DNA"/>
</dbReference>
<organism evidence="1">
    <name type="scientific">Erwinia phage Fifi051</name>
    <dbReference type="NCBI Taxonomy" id="3238787"/>
    <lineage>
        <taxon>Viruses</taxon>
        <taxon>Duplodnaviria</taxon>
        <taxon>Heunggongvirae</taxon>
        <taxon>Uroviricota</taxon>
        <taxon>Caudoviricetes</taxon>
    </lineage>
</organism>
<accession>A0AB39ACM1</accession>
<name>A0AB39ACM1_9CAUD</name>
<reference evidence="1" key="1">
    <citation type="submission" date="2024-07" db="EMBL/GenBank/DDBJ databases">
        <authorList>
            <person name="Grose E."/>
            <person name="Duffy M.E."/>
            <person name="Ewool L.M."/>
            <person name="Grose J.H."/>
        </authorList>
    </citation>
    <scope>NUCLEOTIDE SEQUENCE</scope>
</reference>
<evidence type="ECO:0000313" key="1">
    <source>
        <dbReference type="EMBL" id="XDG19130.1"/>
    </source>
</evidence>
<protein>
    <submittedName>
        <fullName evidence="1">Virion structural protein</fullName>
    </submittedName>
</protein>
<sequence length="326" mass="35471">MGDSMSTYQLETEANSVFDALMAGVEFNIPDIDLSGPEYNLPDGADGELYKQISKLTDADLSTTFNDLMKSMKTLLQGEYETGRITGAEYTKAYVALVGGTLQNATQFLLGRDAAFWQAQQAQIAAITARVQLQTSKVQLASVQLEAQTAKAQYALAKSKLATESVNYGIATFNLSQLMPLQKAGAGLQNDMLTQQIKTEGVNYSVAAYNLSSILPAQFTKLQNENTMISHQTKLVDEQMETARAQTLDTRTDGQVVAGSTGQQKLLYKQQIVSYQRQSEVNAAKLFTDAWITQKTIDEGLTPPENFANASVNTILGTLKTNNSLG</sequence>